<organism evidence="7 8">
    <name type="scientific">Parafrankia irregularis</name>
    <dbReference type="NCBI Taxonomy" id="795642"/>
    <lineage>
        <taxon>Bacteria</taxon>
        <taxon>Bacillati</taxon>
        <taxon>Actinomycetota</taxon>
        <taxon>Actinomycetes</taxon>
        <taxon>Frankiales</taxon>
        <taxon>Frankiaceae</taxon>
        <taxon>Parafrankia</taxon>
    </lineage>
</organism>
<evidence type="ECO:0000313" key="8">
    <source>
        <dbReference type="Proteomes" id="UP000198802"/>
    </source>
</evidence>
<feature type="domain" description="GH26" evidence="6">
    <location>
        <begin position="41"/>
        <end position="372"/>
    </location>
</feature>
<proteinExistence type="inferred from homology"/>
<evidence type="ECO:0000256" key="3">
    <source>
        <dbReference type="PROSITE-ProRule" id="PRU01100"/>
    </source>
</evidence>
<comment type="similarity">
    <text evidence="3">Belongs to the glycosyl hydrolase 26 family.</text>
</comment>
<protein>
    <submittedName>
        <fullName evidence="7">Glycosyl hydrolase family 26</fullName>
    </submittedName>
</protein>
<feature type="active site" description="Proton donor" evidence="3">
    <location>
        <position position="181"/>
    </location>
</feature>
<dbReference type="SUPFAM" id="SSF51445">
    <property type="entry name" value="(Trans)glycosidases"/>
    <property type="match status" value="1"/>
</dbReference>
<dbReference type="InterPro" id="IPR017853">
    <property type="entry name" value="GH"/>
</dbReference>
<dbReference type="InterPro" id="IPR022790">
    <property type="entry name" value="GH26_dom"/>
</dbReference>
<keyword evidence="5" id="KW-0472">Membrane</keyword>
<evidence type="ECO:0000256" key="4">
    <source>
        <dbReference type="SAM" id="MobiDB-lite"/>
    </source>
</evidence>
<evidence type="ECO:0000256" key="1">
    <source>
        <dbReference type="ARBA" id="ARBA00022801"/>
    </source>
</evidence>
<reference evidence="8" key="1">
    <citation type="submission" date="2015-11" db="EMBL/GenBank/DDBJ databases">
        <authorList>
            <person name="Varghese N."/>
        </authorList>
    </citation>
    <scope>NUCLEOTIDE SEQUENCE [LARGE SCALE GENOMIC DNA]</scope>
    <source>
        <strain evidence="8">DSM 45899</strain>
    </source>
</reference>
<dbReference type="EMBL" id="FAOZ01000021">
    <property type="protein sequence ID" value="CUU58731.1"/>
    <property type="molecule type" value="Genomic_DNA"/>
</dbReference>
<dbReference type="Proteomes" id="UP000198802">
    <property type="component" value="Unassembled WGS sequence"/>
</dbReference>
<dbReference type="AlphaFoldDB" id="A0A0S4QSL0"/>
<dbReference type="Pfam" id="PF02156">
    <property type="entry name" value="Glyco_hydro_26"/>
    <property type="match status" value="1"/>
</dbReference>
<feature type="region of interest" description="Disordered" evidence="4">
    <location>
        <begin position="1"/>
        <end position="30"/>
    </location>
</feature>
<sequence length="377" mass="40704">MEGGGSRRPGAERSAWSVVPPDTGATPQRQRRQRRLLLLGAASAALAVVLLAVAVIVFTGGDEDVPATHPTTTGVSWVSGANANPPNDLASWEAWVGRATDVAVVFTARTNWQTITQADWPMSDFRPEAYPGQLSIAQPLLAKGSSEAACASGAYDSHWRDFGTTLVRNGRPDAIVRLGWEFNGDWFDPWLPKDTGTWKVCFTRAAAAIRSIAPQVQIEWDMTAHRDTMENGDNVWEAYPGDDVVDIIGIDAYDSSPASLSQKIFNEQCSRASGVCTVAKFAREHGKRLAVPEWGLDRRASAGGGADNPFYIEKMYEFFVANQDILAYEAYYSASPSEEENVASSLHNPATNPNSAKRYLELFGGPKVAATGTGSGS</sequence>
<feature type="transmembrane region" description="Helical" evidence="5">
    <location>
        <begin position="36"/>
        <end position="58"/>
    </location>
</feature>
<keyword evidence="8" id="KW-1185">Reference proteome</keyword>
<name>A0A0S4QSL0_9ACTN</name>
<dbReference type="GO" id="GO:0004553">
    <property type="term" value="F:hydrolase activity, hydrolyzing O-glycosyl compounds"/>
    <property type="evidence" value="ECO:0007669"/>
    <property type="project" value="InterPro"/>
</dbReference>
<accession>A0A0S4QSL0</accession>
<keyword evidence="1 3" id="KW-0378">Hydrolase</keyword>
<evidence type="ECO:0000256" key="2">
    <source>
        <dbReference type="ARBA" id="ARBA00023295"/>
    </source>
</evidence>
<evidence type="ECO:0000313" key="7">
    <source>
        <dbReference type="EMBL" id="CUU58731.1"/>
    </source>
</evidence>
<keyword evidence="2 3" id="KW-0326">Glycosidase</keyword>
<evidence type="ECO:0000256" key="5">
    <source>
        <dbReference type="SAM" id="Phobius"/>
    </source>
</evidence>
<keyword evidence="5" id="KW-1133">Transmembrane helix</keyword>
<keyword evidence="5" id="KW-0812">Transmembrane</keyword>
<dbReference type="RefSeq" id="WP_091282271.1">
    <property type="nucleotide sequence ID" value="NZ_FAOZ01000021.1"/>
</dbReference>
<evidence type="ECO:0000259" key="6">
    <source>
        <dbReference type="PROSITE" id="PS51764"/>
    </source>
</evidence>
<feature type="active site" description="Nucleophile" evidence="3">
    <location>
        <position position="293"/>
    </location>
</feature>
<gene>
    <name evidence="7" type="ORF">Ga0074812_121108</name>
</gene>
<dbReference type="PROSITE" id="PS51764">
    <property type="entry name" value="GH26"/>
    <property type="match status" value="1"/>
</dbReference>
<dbReference type="Gene3D" id="3.20.20.80">
    <property type="entry name" value="Glycosidases"/>
    <property type="match status" value="1"/>
</dbReference>